<sequence length="294" mass="32995">MSHYYRTAQLNIVSDVELPSLPSISAESKIDVRIERADFLLSEPSESAVNLTRLGIQPNFALIKNGHFFDWIEHGKYQILDGNLINYDGKASSSAYLEHFIINEVFASIFFQRGAYLLHGAAALNPDGTATVVFGEPGAGKSTTLGMLVKSGAKVLSDEIVVIQFIEGKPFLYPFVPLLRLWGNSAQYLGYEQTNSEKKYEFPVPPLEEAFPLKNAISLKQGEHFEVGNGADHTFHLDLFGNFPLPRTVLTPVEQMRRFQASADLIRLCKCYKVQRNSSSFEPMDEWINELLKL</sequence>
<dbReference type="Proteomes" id="UP000007435">
    <property type="component" value="Chromosome"/>
</dbReference>
<reference evidence="1 2" key="2">
    <citation type="journal article" date="2011" name="Stand. Genomic Sci.">
        <title>Complete genome sequence of Leadbetterella byssophila type strain (4M15).</title>
        <authorList>
            <person name="Abt B."/>
            <person name="Teshima H."/>
            <person name="Lucas S."/>
            <person name="Lapidus A."/>
            <person name="Del Rio T.G."/>
            <person name="Nolan M."/>
            <person name="Tice H."/>
            <person name="Cheng J.F."/>
            <person name="Pitluck S."/>
            <person name="Liolios K."/>
            <person name="Pagani I."/>
            <person name="Ivanova N."/>
            <person name="Mavromatis K."/>
            <person name="Pati A."/>
            <person name="Tapia R."/>
            <person name="Han C."/>
            <person name="Goodwin L."/>
            <person name="Chen A."/>
            <person name="Palaniappan K."/>
            <person name="Land M."/>
            <person name="Hauser L."/>
            <person name="Chang Y.J."/>
            <person name="Jeffries C.D."/>
            <person name="Rohde M."/>
            <person name="Goker M."/>
            <person name="Tindall B.J."/>
            <person name="Detter J.C."/>
            <person name="Woyke T."/>
            <person name="Bristow J."/>
            <person name="Eisen J.A."/>
            <person name="Markowitz V."/>
            <person name="Hugenholtz P."/>
            <person name="Klenk H.P."/>
            <person name="Kyrpides N.C."/>
        </authorList>
    </citation>
    <scope>NUCLEOTIDE SEQUENCE [LARGE SCALE GENOMIC DNA]</scope>
    <source>
        <strain evidence="2">DSM 17132 / JCM 16389 / KACC 11308 / NBRC 106382 / 4M15</strain>
    </source>
</reference>
<dbReference type="eggNOG" id="COG5019">
    <property type="taxonomic scope" value="Bacteria"/>
</dbReference>
<evidence type="ECO:0008006" key="3">
    <source>
        <dbReference type="Google" id="ProtNLM"/>
    </source>
</evidence>
<dbReference type="KEGG" id="lby:Lbys_3387"/>
<gene>
    <name evidence="1" type="ordered locus">Lbys_3387</name>
</gene>
<dbReference type="AlphaFoldDB" id="E4RXU1"/>
<name>E4RXU1_LEAB4</name>
<dbReference type="InterPro" id="IPR027417">
    <property type="entry name" value="P-loop_NTPase"/>
</dbReference>
<evidence type="ECO:0000313" key="1">
    <source>
        <dbReference type="EMBL" id="ADQ19038.1"/>
    </source>
</evidence>
<proteinExistence type="predicted"/>
<keyword evidence="2" id="KW-1185">Reference proteome</keyword>
<dbReference type="EMBL" id="CP002305">
    <property type="protein sequence ID" value="ADQ19038.1"/>
    <property type="molecule type" value="Genomic_DNA"/>
</dbReference>
<organism evidence="1 2">
    <name type="scientific">Leadbetterella byssophila (strain DSM 17132 / JCM 16389 / KACC 11308 / NBRC 106382 / 4M15)</name>
    <dbReference type="NCBI Taxonomy" id="649349"/>
    <lineage>
        <taxon>Bacteria</taxon>
        <taxon>Pseudomonadati</taxon>
        <taxon>Bacteroidota</taxon>
        <taxon>Cytophagia</taxon>
        <taxon>Cytophagales</taxon>
        <taxon>Leadbetterellaceae</taxon>
        <taxon>Leadbetterella</taxon>
    </lineage>
</organism>
<dbReference type="HOGENOM" id="CLU_945916_0_0_10"/>
<dbReference type="STRING" id="649349.Lbys_3387"/>
<evidence type="ECO:0000313" key="2">
    <source>
        <dbReference type="Proteomes" id="UP000007435"/>
    </source>
</evidence>
<accession>E4RXU1</accession>
<reference key="1">
    <citation type="submission" date="2010-11" db="EMBL/GenBank/DDBJ databases">
        <title>The complete genome of Leadbetterella byssophila DSM 17132.</title>
        <authorList>
            <consortium name="US DOE Joint Genome Institute (JGI-PGF)"/>
            <person name="Lucas S."/>
            <person name="Copeland A."/>
            <person name="Lapidus A."/>
            <person name="Glavina del Rio T."/>
            <person name="Dalin E."/>
            <person name="Tice H."/>
            <person name="Bruce D."/>
            <person name="Goodwin L."/>
            <person name="Pitluck S."/>
            <person name="Kyrpides N."/>
            <person name="Mavromatis K."/>
            <person name="Ivanova N."/>
            <person name="Teshima H."/>
            <person name="Brettin T."/>
            <person name="Detter J.C."/>
            <person name="Han C."/>
            <person name="Tapia R."/>
            <person name="Land M."/>
            <person name="Hauser L."/>
            <person name="Markowitz V."/>
            <person name="Cheng J.-F."/>
            <person name="Hugenholtz P."/>
            <person name="Woyke T."/>
            <person name="Wu D."/>
            <person name="Tindall B."/>
            <person name="Pomrenke H.G."/>
            <person name="Brambilla E."/>
            <person name="Klenk H.-P."/>
            <person name="Eisen J.A."/>
        </authorList>
    </citation>
    <scope>NUCLEOTIDE SEQUENCE [LARGE SCALE GENOMIC DNA]</scope>
    <source>
        <strain>DSM 17132</strain>
    </source>
</reference>
<dbReference type="OrthoDB" id="5430844at2"/>
<protein>
    <recommendedName>
        <fullName evidence="3">HPr kinase</fullName>
    </recommendedName>
</protein>
<dbReference type="Gene3D" id="3.40.50.300">
    <property type="entry name" value="P-loop containing nucleotide triphosphate hydrolases"/>
    <property type="match status" value="1"/>
</dbReference>
<dbReference type="SUPFAM" id="SSF53795">
    <property type="entry name" value="PEP carboxykinase-like"/>
    <property type="match status" value="1"/>
</dbReference>
<dbReference type="RefSeq" id="WP_013410063.1">
    <property type="nucleotide sequence ID" value="NC_014655.1"/>
</dbReference>